<proteinExistence type="predicted"/>
<evidence type="ECO:0000313" key="1">
    <source>
        <dbReference type="EMBL" id="MBX73555.1"/>
    </source>
</evidence>
<accession>A0A2P2R2S2</accession>
<dbReference type="EMBL" id="GGEC01093071">
    <property type="protein sequence ID" value="MBX73555.1"/>
    <property type="molecule type" value="Transcribed_RNA"/>
</dbReference>
<protein>
    <submittedName>
        <fullName evidence="1">Uncharacterized protein</fullName>
    </submittedName>
</protein>
<dbReference type="AlphaFoldDB" id="A0A2P2R2S2"/>
<organism evidence="1">
    <name type="scientific">Rhizophora mucronata</name>
    <name type="common">Asiatic mangrove</name>
    <dbReference type="NCBI Taxonomy" id="61149"/>
    <lineage>
        <taxon>Eukaryota</taxon>
        <taxon>Viridiplantae</taxon>
        <taxon>Streptophyta</taxon>
        <taxon>Embryophyta</taxon>
        <taxon>Tracheophyta</taxon>
        <taxon>Spermatophyta</taxon>
        <taxon>Magnoliopsida</taxon>
        <taxon>eudicotyledons</taxon>
        <taxon>Gunneridae</taxon>
        <taxon>Pentapetalae</taxon>
        <taxon>rosids</taxon>
        <taxon>fabids</taxon>
        <taxon>Malpighiales</taxon>
        <taxon>Rhizophoraceae</taxon>
        <taxon>Rhizophora</taxon>
    </lineage>
</organism>
<sequence>MLLIYFVILHSRSQFSCKDSSTE</sequence>
<reference evidence="1" key="1">
    <citation type="submission" date="2018-02" db="EMBL/GenBank/DDBJ databases">
        <title>Rhizophora mucronata_Transcriptome.</title>
        <authorList>
            <person name="Meera S.P."/>
            <person name="Sreeshan A."/>
            <person name="Augustine A."/>
        </authorList>
    </citation>
    <scope>NUCLEOTIDE SEQUENCE</scope>
    <source>
        <tissue evidence="1">Leaf</tissue>
    </source>
</reference>
<name>A0A2P2R2S2_RHIMU</name>